<dbReference type="RefSeq" id="WP_086438650.1">
    <property type="nucleotide sequence ID" value="NZ_FXWG01000003.1"/>
</dbReference>
<gene>
    <name evidence="1" type="ORF">SAMN06297468_2814</name>
</gene>
<accession>A0A1Y6FIW1</accession>
<evidence type="ECO:0000313" key="1">
    <source>
        <dbReference type="EMBL" id="SMQ74627.1"/>
    </source>
</evidence>
<sequence length="72" mass="7093">MVGVFALAVAGLGLFLAGVAFAGGGDRGLGIALMIGGLMGQALALKQLRALRNNAPSRDELAGAGQGERGDL</sequence>
<reference evidence="2" key="1">
    <citation type="submission" date="2017-04" db="EMBL/GenBank/DDBJ databases">
        <authorList>
            <person name="Varghese N."/>
            <person name="Submissions S."/>
        </authorList>
    </citation>
    <scope>NUCLEOTIDE SEQUENCE [LARGE SCALE GENOMIC DNA]</scope>
</reference>
<name>A0A1Y6FIW1_9SPHN</name>
<dbReference type="AlphaFoldDB" id="A0A1Y6FIW1"/>
<protein>
    <submittedName>
        <fullName evidence="1">Uncharacterized protein</fullName>
    </submittedName>
</protein>
<dbReference type="EMBL" id="FXWG01000003">
    <property type="protein sequence ID" value="SMQ74627.1"/>
    <property type="molecule type" value="Genomic_DNA"/>
</dbReference>
<keyword evidence="2" id="KW-1185">Reference proteome</keyword>
<proteinExistence type="predicted"/>
<evidence type="ECO:0000313" key="2">
    <source>
        <dbReference type="Proteomes" id="UP000194420"/>
    </source>
</evidence>
<organism evidence="1 2">
    <name type="scientific">Altererythrobacter xiamenensis</name>
    <dbReference type="NCBI Taxonomy" id="1316679"/>
    <lineage>
        <taxon>Bacteria</taxon>
        <taxon>Pseudomonadati</taxon>
        <taxon>Pseudomonadota</taxon>
        <taxon>Alphaproteobacteria</taxon>
        <taxon>Sphingomonadales</taxon>
        <taxon>Erythrobacteraceae</taxon>
        <taxon>Altererythrobacter</taxon>
    </lineage>
</organism>
<dbReference type="Proteomes" id="UP000194420">
    <property type="component" value="Unassembled WGS sequence"/>
</dbReference>